<dbReference type="EMBL" id="BQNB010018046">
    <property type="protein sequence ID" value="GJT70088.1"/>
    <property type="molecule type" value="Genomic_DNA"/>
</dbReference>
<protein>
    <submittedName>
        <fullName evidence="1">Retrovirus-related pol polyprotein from transposon TNT 1-94</fullName>
    </submittedName>
</protein>
<comment type="caution">
    <text evidence="1">The sequence shown here is derived from an EMBL/GenBank/DDBJ whole genome shotgun (WGS) entry which is preliminary data.</text>
</comment>
<proteinExistence type="predicted"/>
<keyword evidence="2" id="KW-1185">Reference proteome</keyword>
<sequence>MLITNPSNTIPLVSVKCMDSQLPSCPCVGSYCVVGISIKYYLGLTFGQKDQSSRQVIGVHPNLLWTVKRINNDSEVCMYALTVKTIEPKNIKEAMADHSWIESMQDELNQFERLQVWELVPRPAEKNVIALKWAWEEYM</sequence>
<gene>
    <name evidence="1" type="ORF">Tco_1029374</name>
</gene>
<accession>A0ABQ5G4T0</accession>
<organism evidence="1 2">
    <name type="scientific">Tanacetum coccineum</name>
    <dbReference type="NCBI Taxonomy" id="301880"/>
    <lineage>
        <taxon>Eukaryota</taxon>
        <taxon>Viridiplantae</taxon>
        <taxon>Streptophyta</taxon>
        <taxon>Embryophyta</taxon>
        <taxon>Tracheophyta</taxon>
        <taxon>Spermatophyta</taxon>
        <taxon>Magnoliopsida</taxon>
        <taxon>eudicotyledons</taxon>
        <taxon>Gunneridae</taxon>
        <taxon>Pentapetalae</taxon>
        <taxon>asterids</taxon>
        <taxon>campanulids</taxon>
        <taxon>Asterales</taxon>
        <taxon>Asteraceae</taxon>
        <taxon>Asteroideae</taxon>
        <taxon>Anthemideae</taxon>
        <taxon>Anthemidinae</taxon>
        <taxon>Tanacetum</taxon>
    </lineage>
</organism>
<reference evidence="1" key="2">
    <citation type="submission" date="2022-01" db="EMBL/GenBank/DDBJ databases">
        <authorList>
            <person name="Yamashiro T."/>
            <person name="Shiraishi A."/>
            <person name="Satake H."/>
            <person name="Nakayama K."/>
        </authorList>
    </citation>
    <scope>NUCLEOTIDE SEQUENCE</scope>
</reference>
<evidence type="ECO:0000313" key="1">
    <source>
        <dbReference type="EMBL" id="GJT70088.1"/>
    </source>
</evidence>
<evidence type="ECO:0000313" key="2">
    <source>
        <dbReference type="Proteomes" id="UP001151760"/>
    </source>
</evidence>
<name>A0ABQ5G4T0_9ASTR</name>
<dbReference type="Proteomes" id="UP001151760">
    <property type="component" value="Unassembled WGS sequence"/>
</dbReference>
<reference evidence="1" key="1">
    <citation type="journal article" date="2022" name="Int. J. Mol. Sci.">
        <title>Draft Genome of Tanacetum Coccineum: Genomic Comparison of Closely Related Tanacetum-Family Plants.</title>
        <authorList>
            <person name="Yamashiro T."/>
            <person name="Shiraishi A."/>
            <person name="Nakayama K."/>
            <person name="Satake H."/>
        </authorList>
    </citation>
    <scope>NUCLEOTIDE SEQUENCE</scope>
</reference>